<name>A0A1I0BFB9_9FIRM</name>
<keyword evidence="2" id="KW-1185">Reference proteome</keyword>
<dbReference type="AlphaFoldDB" id="A0A1I0BFB9"/>
<gene>
    <name evidence="1" type="ORF">SAMN04489758_101100</name>
</gene>
<reference evidence="2" key="1">
    <citation type="submission" date="2016-10" db="EMBL/GenBank/DDBJ databases">
        <authorList>
            <person name="Varghese N."/>
            <person name="Submissions S."/>
        </authorList>
    </citation>
    <scope>NUCLEOTIDE SEQUENCE [LARGE SCALE GENOMIC DNA]</scope>
    <source>
        <strain evidence="2">DSM 1551</strain>
    </source>
</reference>
<proteinExistence type="predicted"/>
<sequence>MTDKLTMFKDDTKKACDNKKLYPVQMSNKNNHN</sequence>
<accession>A0A1I0BFB9</accession>
<dbReference type="EMBL" id="FOIN01000001">
    <property type="protein sequence ID" value="SET05486.1"/>
    <property type="molecule type" value="Genomic_DNA"/>
</dbReference>
<organism evidence="1 2">
    <name type="scientific">Thomasclavelia cocleata</name>
    <dbReference type="NCBI Taxonomy" id="69824"/>
    <lineage>
        <taxon>Bacteria</taxon>
        <taxon>Bacillati</taxon>
        <taxon>Bacillota</taxon>
        <taxon>Erysipelotrichia</taxon>
        <taxon>Erysipelotrichales</taxon>
        <taxon>Coprobacillaceae</taxon>
        <taxon>Thomasclavelia</taxon>
    </lineage>
</organism>
<evidence type="ECO:0000313" key="2">
    <source>
        <dbReference type="Proteomes" id="UP000198558"/>
    </source>
</evidence>
<evidence type="ECO:0000313" key="1">
    <source>
        <dbReference type="EMBL" id="SET05486.1"/>
    </source>
</evidence>
<dbReference type="Proteomes" id="UP000198558">
    <property type="component" value="Unassembled WGS sequence"/>
</dbReference>
<protein>
    <submittedName>
        <fullName evidence="1">Uncharacterized protein</fullName>
    </submittedName>
</protein>